<sequence>MPTRHARTCLLTTESHWRTYVQGHDHYVRQILAKLSAEPEGVPLVHRDTPTTARELADHVVSAAARMREHGVGPGSAVAVLTNPNTPATLILRYAANLVGATAVHIRGVNAVDPSDELSAEAQLGILMDVAPAVLAIDRDNIARALELCGSLPERPPIAVFGGADALPDAIDLSAPADLDLTTAEQGTIAVVTYTSGSTGKPKGVSWPYAVKNEMVATSAVRGDRARCLVTAPLTHSSGATADDTIVAGGVVVLHPGFDAAEVLRAVPRHGITRLVLGSPQVNALAEHPDTAHTDLTSLREVFYTGSPAAPERLAHAVKALGPVLFQVYGTSETGLISLLTPQDHLDPELRATVGRPPEAVRVSIRSVADGRELPAGEAGEVCVIGRWQMAGYWNEPELTAQVVRDGWVHTGDIGHLDEAGCLHLHGRIADVIKVKGIKVHPSAVERVLLEHPGVAAAAVFGVEDEQRVERICAAVVPRDGVTLHPSVLERHVTAALSANHVPAEIELRETLPLVGPGKPDRVRLRAEAVARAARAEGAGS</sequence>
<reference evidence="3 4" key="1">
    <citation type="submission" date="2022-01" db="EMBL/GenBank/DDBJ databases">
        <title>Draft Genome Sequences of Seven Type Strains of the Genus Streptomyces.</title>
        <authorList>
            <person name="Aziz S."/>
            <person name="Coretto E."/>
            <person name="Chronakova A."/>
            <person name="Sproer C."/>
            <person name="Huber K."/>
            <person name="Nouioui I."/>
            <person name="Gross H."/>
        </authorList>
    </citation>
    <scope>NUCLEOTIDE SEQUENCE [LARGE SCALE GENOMIC DNA]</scope>
    <source>
        <strain evidence="3 4">DSM 41685</strain>
    </source>
</reference>
<dbReference type="SUPFAM" id="SSF56801">
    <property type="entry name" value="Acetyl-CoA synthetase-like"/>
    <property type="match status" value="1"/>
</dbReference>
<dbReference type="InterPro" id="IPR042099">
    <property type="entry name" value="ANL_N_sf"/>
</dbReference>
<accession>A0ABS9J8T1</accession>
<evidence type="ECO:0000259" key="2">
    <source>
        <dbReference type="Pfam" id="PF13193"/>
    </source>
</evidence>
<dbReference type="Gene3D" id="3.40.50.12780">
    <property type="entry name" value="N-terminal domain of ligase-like"/>
    <property type="match status" value="1"/>
</dbReference>
<comment type="caution">
    <text evidence="3">The sequence shown here is derived from an EMBL/GenBank/DDBJ whole genome shotgun (WGS) entry which is preliminary data.</text>
</comment>
<protein>
    <submittedName>
        <fullName evidence="3">AMP-binding protein</fullName>
    </submittedName>
</protein>
<feature type="domain" description="AMP-dependent synthetase/ligase" evidence="1">
    <location>
        <begin position="44"/>
        <end position="394"/>
    </location>
</feature>
<dbReference type="InterPro" id="IPR045851">
    <property type="entry name" value="AMP-bd_C_sf"/>
</dbReference>
<feature type="domain" description="AMP-binding enzyme C-terminal" evidence="2">
    <location>
        <begin position="445"/>
        <end position="519"/>
    </location>
</feature>
<dbReference type="Proteomes" id="UP001299012">
    <property type="component" value="Unassembled WGS sequence"/>
</dbReference>
<dbReference type="Pfam" id="PF00501">
    <property type="entry name" value="AMP-binding"/>
    <property type="match status" value="1"/>
</dbReference>
<dbReference type="PROSITE" id="PS00455">
    <property type="entry name" value="AMP_BINDING"/>
    <property type="match status" value="1"/>
</dbReference>
<proteinExistence type="predicted"/>
<organism evidence="3 4">
    <name type="scientific">Streptomyces tricolor</name>
    <dbReference type="NCBI Taxonomy" id="68277"/>
    <lineage>
        <taxon>Bacteria</taxon>
        <taxon>Bacillati</taxon>
        <taxon>Actinomycetota</taxon>
        <taxon>Actinomycetes</taxon>
        <taxon>Kitasatosporales</taxon>
        <taxon>Streptomycetaceae</taxon>
        <taxon>Streptomyces</taxon>
        <taxon>Streptomyces violaceoruber group</taxon>
    </lineage>
</organism>
<dbReference type="InterPro" id="IPR000873">
    <property type="entry name" value="AMP-dep_synth/lig_dom"/>
</dbReference>
<dbReference type="Pfam" id="PF13193">
    <property type="entry name" value="AMP-binding_C"/>
    <property type="match status" value="1"/>
</dbReference>
<dbReference type="InterPro" id="IPR020845">
    <property type="entry name" value="AMP-binding_CS"/>
</dbReference>
<evidence type="ECO:0000259" key="1">
    <source>
        <dbReference type="Pfam" id="PF00501"/>
    </source>
</evidence>
<dbReference type="PANTHER" id="PTHR43767:SF7">
    <property type="entry name" value="MEDIUM_LONG-CHAIN-FATTY-ACID--COA LIGASE FADD8"/>
    <property type="match status" value="1"/>
</dbReference>
<evidence type="ECO:0000313" key="3">
    <source>
        <dbReference type="EMBL" id="MCG0061962.1"/>
    </source>
</evidence>
<keyword evidence="4" id="KW-1185">Reference proteome</keyword>
<dbReference type="InterPro" id="IPR050237">
    <property type="entry name" value="ATP-dep_AMP-bd_enzyme"/>
</dbReference>
<dbReference type="EMBL" id="JAKKZF010000003">
    <property type="protein sequence ID" value="MCG0061962.1"/>
    <property type="molecule type" value="Genomic_DNA"/>
</dbReference>
<gene>
    <name evidence="3" type="ORF">L0F81_01460</name>
</gene>
<dbReference type="PANTHER" id="PTHR43767">
    <property type="entry name" value="LONG-CHAIN-FATTY-ACID--COA LIGASE"/>
    <property type="match status" value="1"/>
</dbReference>
<dbReference type="Gene3D" id="3.30.300.30">
    <property type="match status" value="1"/>
</dbReference>
<evidence type="ECO:0000313" key="4">
    <source>
        <dbReference type="Proteomes" id="UP001299012"/>
    </source>
</evidence>
<name>A0ABS9J8T1_9ACTN</name>
<dbReference type="InterPro" id="IPR025110">
    <property type="entry name" value="AMP-bd_C"/>
</dbReference>